<dbReference type="EnsemblMetazoa" id="CJA40205a.1">
    <property type="protein sequence ID" value="CJA40205a.1"/>
    <property type="gene ID" value="WBGene00216053"/>
</dbReference>
<proteinExistence type="predicted"/>
<organism evidence="2 3">
    <name type="scientific">Caenorhabditis japonica</name>
    <dbReference type="NCBI Taxonomy" id="281687"/>
    <lineage>
        <taxon>Eukaryota</taxon>
        <taxon>Metazoa</taxon>
        <taxon>Ecdysozoa</taxon>
        <taxon>Nematoda</taxon>
        <taxon>Chromadorea</taxon>
        <taxon>Rhabditida</taxon>
        <taxon>Rhabditina</taxon>
        <taxon>Rhabditomorpha</taxon>
        <taxon>Rhabditoidea</taxon>
        <taxon>Rhabditidae</taxon>
        <taxon>Peloderinae</taxon>
        <taxon>Caenorhabditis</taxon>
    </lineage>
</organism>
<feature type="compositionally biased region" description="Basic and acidic residues" evidence="1">
    <location>
        <begin position="124"/>
        <end position="139"/>
    </location>
</feature>
<evidence type="ECO:0000256" key="1">
    <source>
        <dbReference type="SAM" id="MobiDB-lite"/>
    </source>
</evidence>
<evidence type="ECO:0000313" key="3">
    <source>
        <dbReference type="Proteomes" id="UP000005237"/>
    </source>
</evidence>
<sequence length="139" mass="16074">MASNLLENELEDILNQMGQHVETQAQLHMLKGEIERYLAEEPYMSSDDDELTNQDVLNGSLFASLSIDPAAQFLRRQQVAQEAIQSPIISRTPGDMRRLSLRWKVREYMLRHDVPRLTAINPEGKAEHPKDWSPRPYMD</sequence>
<accession>A0A8R1EPN0</accession>
<evidence type="ECO:0000313" key="2">
    <source>
        <dbReference type="EnsemblMetazoa" id="CJA40205a.1"/>
    </source>
</evidence>
<reference evidence="2" key="2">
    <citation type="submission" date="2022-06" db="UniProtKB">
        <authorList>
            <consortium name="EnsemblMetazoa"/>
        </authorList>
    </citation>
    <scope>IDENTIFICATION</scope>
    <source>
        <strain evidence="2">DF5081</strain>
    </source>
</reference>
<protein>
    <submittedName>
        <fullName evidence="2">Uncharacterized protein</fullName>
    </submittedName>
</protein>
<keyword evidence="3" id="KW-1185">Reference proteome</keyword>
<dbReference type="AlphaFoldDB" id="A0A8R1EPN0"/>
<reference evidence="3" key="1">
    <citation type="submission" date="2010-08" db="EMBL/GenBank/DDBJ databases">
        <authorList>
            <consortium name="Caenorhabditis japonica Sequencing Consortium"/>
            <person name="Wilson R.K."/>
        </authorList>
    </citation>
    <scope>NUCLEOTIDE SEQUENCE [LARGE SCALE GENOMIC DNA]</scope>
    <source>
        <strain evidence="3">DF5081</strain>
    </source>
</reference>
<dbReference type="Proteomes" id="UP000005237">
    <property type="component" value="Unassembled WGS sequence"/>
</dbReference>
<feature type="region of interest" description="Disordered" evidence="1">
    <location>
        <begin position="120"/>
        <end position="139"/>
    </location>
</feature>
<name>A0A8R1EPN0_CAEJA</name>